<dbReference type="EMBL" id="CAMXCT020004669">
    <property type="protein sequence ID" value="CAL1163304.1"/>
    <property type="molecule type" value="Genomic_DNA"/>
</dbReference>
<evidence type="ECO:0000256" key="1">
    <source>
        <dbReference type="SAM" id="MobiDB-lite"/>
    </source>
</evidence>
<dbReference type="Proteomes" id="UP001152797">
    <property type="component" value="Unassembled WGS sequence"/>
</dbReference>
<dbReference type="InterPro" id="IPR036691">
    <property type="entry name" value="Endo/exonu/phosph_ase_sf"/>
</dbReference>
<dbReference type="InterPro" id="IPR036397">
    <property type="entry name" value="RNaseH_sf"/>
</dbReference>
<dbReference type="OrthoDB" id="10689855at2759"/>
<dbReference type="PANTHER" id="PTHR47027:SF20">
    <property type="entry name" value="REVERSE TRANSCRIPTASE-LIKE PROTEIN WITH RNA-DIRECTED DNA POLYMERASE DOMAIN"/>
    <property type="match status" value="1"/>
</dbReference>
<dbReference type="PANTHER" id="PTHR47027">
    <property type="entry name" value="REVERSE TRANSCRIPTASE DOMAIN-CONTAINING PROTEIN"/>
    <property type="match status" value="1"/>
</dbReference>
<comment type="caution">
    <text evidence="3">The sequence shown here is derived from an EMBL/GenBank/DDBJ whole genome shotgun (WGS) entry which is preliminary data.</text>
</comment>
<evidence type="ECO:0000259" key="2">
    <source>
        <dbReference type="PROSITE" id="PS00028"/>
    </source>
</evidence>
<feature type="compositionally biased region" description="Acidic residues" evidence="1">
    <location>
        <begin position="37"/>
        <end position="50"/>
    </location>
</feature>
<evidence type="ECO:0000313" key="4">
    <source>
        <dbReference type="EMBL" id="CAL1163304.1"/>
    </source>
</evidence>
<evidence type="ECO:0000313" key="3">
    <source>
        <dbReference type="EMBL" id="CAI4009929.1"/>
    </source>
</evidence>
<feature type="region of interest" description="Disordered" evidence="1">
    <location>
        <begin position="1"/>
        <end position="52"/>
    </location>
</feature>
<proteinExistence type="predicted"/>
<dbReference type="EMBL" id="CAMXCT030004669">
    <property type="protein sequence ID" value="CAL4797241.1"/>
    <property type="molecule type" value="Genomic_DNA"/>
</dbReference>
<dbReference type="SUPFAM" id="SSF53098">
    <property type="entry name" value="Ribonuclease H-like"/>
    <property type="match status" value="1"/>
</dbReference>
<reference evidence="4" key="2">
    <citation type="submission" date="2024-04" db="EMBL/GenBank/DDBJ databases">
        <authorList>
            <person name="Chen Y."/>
            <person name="Shah S."/>
            <person name="Dougan E. K."/>
            <person name="Thang M."/>
            <person name="Chan C."/>
        </authorList>
    </citation>
    <scope>NUCLEOTIDE SEQUENCE [LARGE SCALE GENOMIC DNA]</scope>
</reference>
<dbReference type="Gene3D" id="3.60.10.10">
    <property type="entry name" value="Endonuclease/exonuclease/phosphatase"/>
    <property type="match status" value="1"/>
</dbReference>
<feature type="domain" description="C2H2-type" evidence="2">
    <location>
        <begin position="1936"/>
        <end position="1957"/>
    </location>
</feature>
<feature type="non-terminal residue" evidence="3">
    <location>
        <position position="2147"/>
    </location>
</feature>
<dbReference type="InterPro" id="IPR013087">
    <property type="entry name" value="Znf_C2H2_type"/>
</dbReference>
<protein>
    <recommendedName>
        <fullName evidence="2">C2H2-type domain-containing protein</fullName>
    </recommendedName>
</protein>
<gene>
    <name evidence="3" type="ORF">C1SCF055_LOCUS35254</name>
</gene>
<reference evidence="3" key="1">
    <citation type="submission" date="2022-10" db="EMBL/GenBank/DDBJ databases">
        <authorList>
            <person name="Chen Y."/>
            <person name="Dougan E. K."/>
            <person name="Chan C."/>
            <person name="Rhodes N."/>
            <person name="Thang M."/>
        </authorList>
    </citation>
    <scope>NUCLEOTIDE SEQUENCE</scope>
</reference>
<organism evidence="3">
    <name type="scientific">Cladocopium goreaui</name>
    <dbReference type="NCBI Taxonomy" id="2562237"/>
    <lineage>
        <taxon>Eukaryota</taxon>
        <taxon>Sar</taxon>
        <taxon>Alveolata</taxon>
        <taxon>Dinophyceae</taxon>
        <taxon>Suessiales</taxon>
        <taxon>Symbiodiniaceae</taxon>
        <taxon>Cladocopium</taxon>
    </lineage>
</organism>
<dbReference type="InterPro" id="IPR012337">
    <property type="entry name" value="RNaseH-like_sf"/>
</dbReference>
<dbReference type="EMBL" id="CAMXCT010004669">
    <property type="protein sequence ID" value="CAI4009929.1"/>
    <property type="molecule type" value="Genomic_DNA"/>
</dbReference>
<keyword evidence="5" id="KW-1185">Reference proteome</keyword>
<dbReference type="GO" id="GO:0003676">
    <property type="term" value="F:nucleic acid binding"/>
    <property type="evidence" value="ECO:0007669"/>
    <property type="project" value="InterPro"/>
</dbReference>
<sequence length="2147" mass="243338">MAAGASTRPSLLPPRPSAIAELPEAAQQEGDLQWPEDQTDEESSETDSDDPNWHLTVVFSVHAPPAEGQVNQVNQHLARRNIARIAGIDHQQLQAVHRIPHPPRDLQDRRVHAQLAQHCDDLPSTSRLAFVLFDVEFHPQAPSWEVERVRSPVYVPTVLSRHQMLRVMDVFLYAQFVRDTCLVWHNGILVHQDQRIYRRLYHGDYVRIALPPPLIPMRNVPTRCVARLLQMGVDHPDLEAFYWVSNVDDDLEHMPMHYSVVSDVESSEEGGSVSSMSLLQTSIRPKNRGLTSMWHNCEDFEALRLQYCQQREAPELPHPAVRPLQDLPWFEQQLLPLWDIRAQLGPGGMERSTTVITWYNDHLHHPLCDDSREVQLFDDVFEWRGLIQRTWADRIDQTEELHFFVVHPPPYCDESAAAAHIVLVQRPNPHFKSLHVAVMDDFVARGYPRTWVLMMPNVITLQHCIDIMGYHAICLPQTPGLHCSLWHGDDEVTLVGGIATTHGMSLTLIVQRSYLGGVNPWTDEEQLTLLQTRQIKRTLSLEQLVHEDPTPSLVAVRLLAGVGYLSLPQFVEVLAPFDQTSIEDELRCWGHECKRAVFQRQQVAVCYPAAISAASRPAIALYQAIDPAVHSDFIVDDKILAEDEIGHMRFLYQQGFWRACMGATFEAENFPVQLHTFHNCEVNMHVEAATRQPLPWPARLPALEHPKPLFDFEKISTISTDCKLHLDITLDDLSAFFHSASDILCPTLDGVDLPPHIQEALDCCQPLQQVDRLLIYCDGSSLPEQRRAPPQRAEERGKGDTWAFLVLAEEYSQESVPKLNFIGWTAQPVLFEAGAPHHIGSTSIGSETSEREALFWSALWRLAQNHNLPTTFCTDSVLAERQGAGLHGARDVSKSYRMLRASFQALETTLSSEFLSATHVRGHSGDPWNDLVDILAKQERQKSFYLARQKVDMNHLCPILPFFWWILSHDPSLPSFHGTYFDVGPPNLPVEQVPLTCEANDTPTIHSMRLSFGSCNVASLYGGDNGCGGKVQLLRDQMIAFNFNFLGLQETRCPEICSTVDNVYRLGGGADRGHWGVELWLNLAQPIGYVGDSPIYLTAQDVQVVHRTPRLLIVKIDCPAWHACLVVGHAPQSGQPETDRVQWWQELIERLQQLDDGSPIFTMLDANAAPGESDGRSVGGTTFCTTKSTPLLRQFLDCFDQNHRMTQQAVTQYLATMRCWRLKLGIRLSTLAVRMKRQLQHARKLALAKSLQELPATASANMILQTVKEHIGSTNLRHLKRKTLPILEDDDGELCVLPAQALDRWIRFFGDMEGGQRLDASTQWQIWRDNLVAFRRTHIDQHITDLPTLTDLEMAFRRVPRKKASGLDQLPSELCGACPCELARQNYGALLKLCLHGQESLWHKGGILYPAHKGKGPLSDPKAYRSLLVSSHVGKALHRTIRQTQAGLLESYMMRSQLGGKRHVPVTLGLHEARAYLRAAAAKGHSAILLMVDLVEAFYRVLRPLALGSDYRDDDIARIAQKLRLPDDVLHQLHAHLADPSAPGDSFADVVFTFLFTRVLENFHSKLQQHELQEYIQIDRSFDPFGHGDSAENSWEVYSGPVWMDDLTVVLSADHADAAIQRAGIVSSILLDTLAEHAMTPNLQKGKTALLLALKGRGSRRRKTQFFGPNSPGTMTVIGEHSTNHLSVVGEYVHLGGVLHHSGDHRKEMRRRVAMAHQTFNAHRRPIFQNAALPLDRRVQLFQTLVLSRLLYGSESWHLKDVKSKGFLHTSIIKLYKRLLRLPPDATWTDEDVCVALQLPTPTELLRRVRLRYLGTLHQCEDTVSWRVLHNDTAWCAVIVDDLQWFGRQICTCMYLPDPATNLEPWRYLWRFHQPYWKGLIRRAFLHAALQRQNQLLVRQSFDFFLNTMKEERITCSPLPEPRDIPAQSWPGFYGCFCCKKAFRSRGGEGAHMFRCHGLISTLRWLFDTTACPSCLREYHTFGRLKAHLHVNSQCRLRLQNRPSLPAPAAGLGSTENSALEHKHDGLVPPLPGLGPQLPDARMREVEQFDLELYAKVTELFLQHGPEEHAQALTDFLMEQPISWTSCCHTLRALQTHATEEDARAFGYDHLPPFVSFLAGFIDPRKWDFLQVQAPQPCQPEIEELEQ</sequence>
<evidence type="ECO:0000313" key="5">
    <source>
        <dbReference type="Proteomes" id="UP001152797"/>
    </source>
</evidence>
<dbReference type="Gene3D" id="3.30.420.10">
    <property type="entry name" value="Ribonuclease H-like superfamily/Ribonuclease H"/>
    <property type="match status" value="1"/>
</dbReference>
<dbReference type="SUPFAM" id="SSF56219">
    <property type="entry name" value="DNase I-like"/>
    <property type="match status" value="1"/>
</dbReference>
<accession>A0A9P1GH07</accession>
<name>A0A9P1GH07_9DINO</name>
<dbReference type="PROSITE" id="PS00028">
    <property type="entry name" value="ZINC_FINGER_C2H2_1"/>
    <property type="match status" value="1"/>
</dbReference>